<organism evidence="1 2">
    <name type="scientific">Streptomyces lonegramiae</name>
    <dbReference type="NCBI Taxonomy" id="3075524"/>
    <lineage>
        <taxon>Bacteria</taxon>
        <taxon>Bacillati</taxon>
        <taxon>Actinomycetota</taxon>
        <taxon>Actinomycetes</taxon>
        <taxon>Kitasatosporales</taxon>
        <taxon>Streptomycetaceae</taxon>
        <taxon>Streptomyces</taxon>
    </lineage>
</organism>
<dbReference type="EMBL" id="JAVRFD010000758">
    <property type="protein sequence ID" value="MDT0551099.1"/>
    <property type="molecule type" value="Genomic_DNA"/>
</dbReference>
<comment type="caution">
    <text evidence="1">The sequence shown here is derived from an EMBL/GenBank/DDBJ whole genome shotgun (WGS) entry which is preliminary data.</text>
</comment>
<accession>A0ABU2Y074</accession>
<feature type="non-terminal residue" evidence="1">
    <location>
        <position position="70"/>
    </location>
</feature>
<evidence type="ECO:0000313" key="1">
    <source>
        <dbReference type="EMBL" id="MDT0551099.1"/>
    </source>
</evidence>
<gene>
    <name evidence="1" type="ORF">RND15_51970</name>
</gene>
<keyword evidence="2" id="KW-1185">Reference proteome</keyword>
<reference evidence="1" key="1">
    <citation type="submission" date="2024-05" db="EMBL/GenBank/DDBJ databases">
        <title>30 novel species of actinomycetes from the DSMZ collection.</title>
        <authorList>
            <person name="Nouioui I."/>
        </authorList>
    </citation>
    <scope>NUCLEOTIDE SEQUENCE</scope>
    <source>
        <strain evidence="1">DSM 41529</strain>
    </source>
</reference>
<sequence length="70" mass="7947">MTTLMAIGAQGYSIGRAIRTLLGEVLDVMYFKKWQTIDLERRVRAAAFANALGFFEYPGAYLWVADKRIT</sequence>
<protein>
    <submittedName>
        <fullName evidence="1">Uncharacterized protein</fullName>
    </submittedName>
</protein>
<dbReference type="Proteomes" id="UP001180754">
    <property type="component" value="Unassembled WGS sequence"/>
</dbReference>
<proteinExistence type="predicted"/>
<name>A0ABU2Y074_9ACTN</name>
<evidence type="ECO:0000313" key="2">
    <source>
        <dbReference type="Proteomes" id="UP001180754"/>
    </source>
</evidence>